<evidence type="ECO:0000313" key="6">
    <source>
        <dbReference type="Proteomes" id="UP001157974"/>
    </source>
</evidence>
<evidence type="ECO:0000313" key="5">
    <source>
        <dbReference type="EMBL" id="KAJ8907520.1"/>
    </source>
</evidence>
<feature type="transmembrane region" description="Helical" evidence="3">
    <location>
        <begin position="341"/>
        <end position="363"/>
    </location>
</feature>
<dbReference type="InterPro" id="IPR051624">
    <property type="entry name" value="RMD1/Sad1-interacting"/>
</dbReference>
<keyword evidence="3" id="KW-0812">Transmembrane</keyword>
<dbReference type="PANTHER" id="PTHR16255:SF1">
    <property type="entry name" value="REQUIRED FOR MEIOTIC NUCLEAR DIVISION PROTEIN 1 HOMOLOG"/>
    <property type="match status" value="1"/>
</dbReference>
<evidence type="ECO:0000259" key="4">
    <source>
        <dbReference type="Pfam" id="PF02582"/>
    </source>
</evidence>
<dbReference type="AlphaFoldDB" id="A0AAV8UY43"/>
<dbReference type="InterPro" id="IPR003734">
    <property type="entry name" value="DUF155"/>
</dbReference>
<organism evidence="5 6">
    <name type="scientific">Rhodosorus marinus</name>
    <dbReference type="NCBI Taxonomy" id="101924"/>
    <lineage>
        <taxon>Eukaryota</taxon>
        <taxon>Rhodophyta</taxon>
        <taxon>Stylonematophyceae</taxon>
        <taxon>Stylonematales</taxon>
        <taxon>Stylonemataceae</taxon>
        <taxon>Rhodosorus</taxon>
    </lineage>
</organism>
<comment type="caution">
    <text evidence="5">The sequence shown here is derived from an EMBL/GenBank/DDBJ whole genome shotgun (WGS) entry which is preliminary data.</text>
</comment>
<evidence type="ECO:0000256" key="3">
    <source>
        <dbReference type="SAM" id="Phobius"/>
    </source>
</evidence>
<feature type="domain" description="DUF155" evidence="4">
    <location>
        <begin position="111"/>
        <end position="282"/>
    </location>
</feature>
<accession>A0AAV8UY43</accession>
<evidence type="ECO:0000256" key="1">
    <source>
        <dbReference type="ARBA" id="ARBA00008306"/>
    </source>
</evidence>
<dbReference type="GO" id="GO:0005739">
    <property type="term" value="C:mitochondrion"/>
    <property type="evidence" value="ECO:0007669"/>
    <property type="project" value="UniProtKB-ARBA"/>
</dbReference>
<feature type="compositionally biased region" description="Basic and acidic residues" evidence="2">
    <location>
        <begin position="23"/>
        <end position="34"/>
    </location>
</feature>
<dbReference type="EMBL" id="JAMWBK010000002">
    <property type="protein sequence ID" value="KAJ8907520.1"/>
    <property type="molecule type" value="Genomic_DNA"/>
</dbReference>
<evidence type="ECO:0000256" key="2">
    <source>
        <dbReference type="SAM" id="MobiDB-lite"/>
    </source>
</evidence>
<keyword evidence="3" id="KW-1133">Transmembrane helix</keyword>
<reference evidence="5 6" key="1">
    <citation type="journal article" date="2023" name="Nat. Commun.">
        <title>Origin of minicircular mitochondrial genomes in red algae.</title>
        <authorList>
            <person name="Lee Y."/>
            <person name="Cho C.H."/>
            <person name="Lee Y.M."/>
            <person name="Park S.I."/>
            <person name="Yang J.H."/>
            <person name="West J.A."/>
            <person name="Bhattacharya D."/>
            <person name="Yoon H.S."/>
        </authorList>
    </citation>
    <scope>NUCLEOTIDE SEQUENCE [LARGE SCALE GENOMIC DNA]</scope>
    <source>
        <strain evidence="5 6">CCMP1338</strain>
        <tissue evidence="5">Whole cell</tissue>
    </source>
</reference>
<keyword evidence="6" id="KW-1185">Reference proteome</keyword>
<feature type="compositionally biased region" description="Basic residues" evidence="2">
    <location>
        <begin position="46"/>
        <end position="57"/>
    </location>
</feature>
<gene>
    <name evidence="5" type="ORF">NDN08_007631</name>
</gene>
<comment type="similarity">
    <text evidence="1">Belongs to the RMD1/sif2 family.</text>
</comment>
<feature type="region of interest" description="Disordered" evidence="2">
    <location>
        <begin position="1"/>
        <end position="59"/>
    </location>
</feature>
<keyword evidence="3" id="KW-0472">Membrane</keyword>
<dbReference type="Pfam" id="PF02582">
    <property type="entry name" value="DUF155"/>
    <property type="match status" value="1"/>
</dbReference>
<dbReference type="Proteomes" id="UP001157974">
    <property type="component" value="Unassembled WGS sequence"/>
</dbReference>
<sequence length="385" mass="43918">MSSRPVNKGEVWSSGTADQGGGKSRDGYRKDGPKGKSSSGGGPSVRQRRLKSQRSRRVTADEVGRVGSYCTCEEFDLEDVVDFLKREPSAEVLTFDDSVHFRNQERSEESVFVFPYGSVVIWGMDVGSEQVMLRDLKRFQLSPLREPEGDEFRYEYDSTPGITNEAVKLTIGVDSEETILERLALSHALAQSVKLATFERSVQETIMETRYLPKELAMNGKISASRRDVQKNVGRLFLDRHNVYLYADLLDTPDYFWDYETHEWLYSAAAKYLDVRQRAEFLFKRLDMVRELYDLLSQELQFKHSSDLEMVIIGLITIEILISLAKDWVEAIATLTLGTKAGLLIGVLFLTFGIATLFAVLVSRRRRQDHRVRMQNSLHSAQYIP</sequence>
<protein>
    <recommendedName>
        <fullName evidence="4">DUF155 domain-containing protein</fullName>
    </recommendedName>
</protein>
<name>A0AAV8UY43_9RHOD</name>
<proteinExistence type="inferred from homology"/>
<dbReference type="PANTHER" id="PTHR16255">
    <property type="entry name" value="REQUIRED FOR MEIOTIC NUCLEAR DIVISION PROTEIN 1 HOMOLOG"/>
    <property type="match status" value="1"/>
</dbReference>